<dbReference type="EMBL" id="JAYMRV010000001">
    <property type="protein sequence ID" value="MEM5419719.1"/>
    <property type="molecule type" value="Genomic_DNA"/>
</dbReference>
<gene>
    <name evidence="1" type="ORF">VSR73_01350</name>
</gene>
<protein>
    <submittedName>
        <fullName evidence="1">Uncharacterized protein</fullName>
    </submittedName>
</protein>
<dbReference type="RefSeq" id="WP_342945566.1">
    <property type="nucleotide sequence ID" value="NZ_JAYMRV010000001.1"/>
</dbReference>
<evidence type="ECO:0000313" key="1">
    <source>
        <dbReference type="EMBL" id="MEM5419719.1"/>
    </source>
</evidence>
<organism evidence="1 2">
    <name type="scientific">Paraburkholderia ferrariae</name>
    <dbReference type="NCBI Taxonomy" id="386056"/>
    <lineage>
        <taxon>Bacteria</taxon>
        <taxon>Pseudomonadati</taxon>
        <taxon>Pseudomonadota</taxon>
        <taxon>Betaproteobacteria</taxon>
        <taxon>Burkholderiales</taxon>
        <taxon>Burkholderiaceae</taxon>
        <taxon>Paraburkholderia</taxon>
    </lineage>
</organism>
<name>A0ABU9RI39_9BURK</name>
<dbReference type="Proteomes" id="UP001489897">
    <property type="component" value="Unassembled WGS sequence"/>
</dbReference>
<accession>A0ABU9RI39</accession>
<keyword evidence="2" id="KW-1185">Reference proteome</keyword>
<sequence>MSNVSYDGLSPFVVCSIASHPANRHPLSGFPLQIRNAAKMRGLFLDFQGREMVRGETRIPVGAPQELLPLRAARGERGLAHVTRQGGAS</sequence>
<comment type="caution">
    <text evidence="1">The sequence shown here is derived from an EMBL/GenBank/DDBJ whole genome shotgun (WGS) entry which is preliminary data.</text>
</comment>
<proteinExistence type="predicted"/>
<reference evidence="1 2" key="1">
    <citation type="submission" date="2024-01" db="EMBL/GenBank/DDBJ databases">
        <title>The diversity of rhizobia nodulating Mimosa spp. in eleven states of Brazil covering several biomes is determined by host plant, location, and edaphic factors.</title>
        <authorList>
            <person name="Rouws L."/>
            <person name="Barauna A."/>
            <person name="Beukes C."/>
            <person name="De Faria S.M."/>
            <person name="Gross E."/>
            <person name="Dos Reis Junior F.B."/>
            <person name="Simon M."/>
            <person name="Maluk M."/>
            <person name="Odee D.W."/>
            <person name="Kenicer G."/>
            <person name="Young J.P.W."/>
            <person name="Reis V.M."/>
            <person name="Zilli J."/>
            <person name="James E.K."/>
        </authorList>
    </citation>
    <scope>NUCLEOTIDE SEQUENCE [LARGE SCALE GENOMIC DNA]</scope>
    <source>
        <strain evidence="1 2">JPY167</strain>
    </source>
</reference>
<evidence type="ECO:0000313" key="2">
    <source>
        <dbReference type="Proteomes" id="UP001489897"/>
    </source>
</evidence>